<dbReference type="PANTHER" id="PTHR47755:SF1">
    <property type="entry name" value="CELL DIVISION PROTEIN FTSX"/>
    <property type="match status" value="1"/>
</dbReference>
<gene>
    <name evidence="14" type="ORF">A2960_00405</name>
</gene>
<name>A0A1F6APM7_9BACT</name>
<evidence type="ECO:0000259" key="12">
    <source>
        <dbReference type="Pfam" id="PF02687"/>
    </source>
</evidence>
<dbReference type="InterPro" id="IPR040690">
    <property type="entry name" value="FtsX_ECD"/>
</dbReference>
<feature type="transmembrane region" description="Helical" evidence="11">
    <location>
        <begin position="20"/>
        <end position="40"/>
    </location>
</feature>
<keyword evidence="6 11" id="KW-0812">Transmembrane</keyword>
<feature type="transmembrane region" description="Helical" evidence="11">
    <location>
        <begin position="270"/>
        <end position="296"/>
    </location>
</feature>
<evidence type="ECO:0000256" key="2">
    <source>
        <dbReference type="ARBA" id="ARBA00007379"/>
    </source>
</evidence>
<evidence type="ECO:0000256" key="1">
    <source>
        <dbReference type="ARBA" id="ARBA00004651"/>
    </source>
</evidence>
<dbReference type="GO" id="GO:0051301">
    <property type="term" value="P:cell division"/>
    <property type="evidence" value="ECO:0007669"/>
    <property type="project" value="UniProtKB-KW"/>
</dbReference>
<dbReference type="PIRSF" id="PIRSF003097">
    <property type="entry name" value="FtsX"/>
    <property type="match status" value="1"/>
</dbReference>
<evidence type="ECO:0000259" key="13">
    <source>
        <dbReference type="Pfam" id="PF18075"/>
    </source>
</evidence>
<dbReference type="Pfam" id="PF02687">
    <property type="entry name" value="FtsX"/>
    <property type="match status" value="1"/>
</dbReference>
<dbReference type="InterPro" id="IPR004513">
    <property type="entry name" value="FtsX"/>
</dbReference>
<evidence type="ECO:0000256" key="7">
    <source>
        <dbReference type="ARBA" id="ARBA00022989"/>
    </source>
</evidence>
<keyword evidence="9 10" id="KW-0131">Cell cycle</keyword>
<feature type="domain" description="ABC3 transporter permease C-terminal" evidence="12">
    <location>
        <begin position="168"/>
        <end position="301"/>
    </location>
</feature>
<dbReference type="GO" id="GO:0005886">
    <property type="term" value="C:plasma membrane"/>
    <property type="evidence" value="ECO:0007669"/>
    <property type="project" value="UniProtKB-SubCell"/>
</dbReference>
<reference evidence="14 15" key="1">
    <citation type="journal article" date="2016" name="Nat. Commun.">
        <title>Thousands of microbial genomes shed light on interconnected biogeochemical processes in an aquifer system.</title>
        <authorList>
            <person name="Anantharaman K."/>
            <person name="Brown C.T."/>
            <person name="Hug L.A."/>
            <person name="Sharon I."/>
            <person name="Castelle C.J."/>
            <person name="Probst A.J."/>
            <person name="Thomas B.C."/>
            <person name="Singh A."/>
            <person name="Wilkins M.J."/>
            <person name="Karaoz U."/>
            <person name="Brodie E.L."/>
            <person name="Williams K.H."/>
            <person name="Hubbard S.S."/>
            <person name="Banfield J.F."/>
        </authorList>
    </citation>
    <scope>NUCLEOTIDE SEQUENCE [LARGE SCALE GENOMIC DNA]</scope>
</reference>
<protein>
    <recommendedName>
        <fullName evidence="3 10">Cell division protein FtsX</fullName>
    </recommendedName>
</protein>
<keyword evidence="5 10" id="KW-0132">Cell division</keyword>
<comment type="subcellular location">
    <subcellularLocation>
        <location evidence="1">Cell membrane</location>
        <topology evidence="1">Multi-pass membrane protein</topology>
    </subcellularLocation>
</comment>
<dbReference type="Gene3D" id="3.30.70.3040">
    <property type="match status" value="1"/>
</dbReference>
<dbReference type="Proteomes" id="UP000176609">
    <property type="component" value="Unassembled WGS sequence"/>
</dbReference>
<keyword evidence="4 10" id="KW-1003">Cell membrane</keyword>
<feature type="transmembrane region" description="Helical" evidence="11">
    <location>
        <begin position="220"/>
        <end position="250"/>
    </location>
</feature>
<evidence type="ECO:0000256" key="10">
    <source>
        <dbReference type="PIRNR" id="PIRNR003097"/>
    </source>
</evidence>
<feature type="domain" description="FtsX extracellular" evidence="13">
    <location>
        <begin position="54"/>
        <end position="145"/>
    </location>
</feature>
<dbReference type="Pfam" id="PF18075">
    <property type="entry name" value="FtsX_ECD"/>
    <property type="match status" value="1"/>
</dbReference>
<comment type="caution">
    <text evidence="14">The sequence shown here is derived from an EMBL/GenBank/DDBJ whole genome shotgun (WGS) entry which is preliminary data.</text>
</comment>
<feature type="transmembrane region" description="Helical" evidence="11">
    <location>
        <begin position="165"/>
        <end position="183"/>
    </location>
</feature>
<evidence type="ECO:0000256" key="3">
    <source>
        <dbReference type="ARBA" id="ARBA00021907"/>
    </source>
</evidence>
<keyword evidence="7 11" id="KW-1133">Transmembrane helix</keyword>
<evidence type="ECO:0000313" key="14">
    <source>
        <dbReference type="EMBL" id="OGG26618.1"/>
    </source>
</evidence>
<proteinExistence type="inferred from homology"/>
<organism evidence="14 15">
    <name type="scientific">Candidatus Gottesmanbacteria bacterium RIFCSPLOWO2_01_FULL_39_12b</name>
    <dbReference type="NCBI Taxonomy" id="1798388"/>
    <lineage>
        <taxon>Bacteria</taxon>
        <taxon>Candidatus Gottesmaniibacteriota</taxon>
    </lineage>
</organism>
<dbReference type="InterPro" id="IPR003838">
    <property type="entry name" value="ABC3_permease_C"/>
</dbReference>
<evidence type="ECO:0000256" key="6">
    <source>
        <dbReference type="ARBA" id="ARBA00022692"/>
    </source>
</evidence>
<evidence type="ECO:0000256" key="9">
    <source>
        <dbReference type="ARBA" id="ARBA00023306"/>
    </source>
</evidence>
<dbReference type="PANTHER" id="PTHR47755">
    <property type="entry name" value="CELL DIVISION PROTEIN FTSX"/>
    <property type="match status" value="1"/>
</dbReference>
<evidence type="ECO:0000313" key="15">
    <source>
        <dbReference type="Proteomes" id="UP000176609"/>
    </source>
</evidence>
<dbReference type="EMBL" id="MFJR01000007">
    <property type="protein sequence ID" value="OGG26618.1"/>
    <property type="molecule type" value="Genomic_DNA"/>
</dbReference>
<evidence type="ECO:0000256" key="8">
    <source>
        <dbReference type="ARBA" id="ARBA00023136"/>
    </source>
</evidence>
<evidence type="ECO:0000256" key="11">
    <source>
        <dbReference type="SAM" id="Phobius"/>
    </source>
</evidence>
<evidence type="ECO:0000256" key="5">
    <source>
        <dbReference type="ARBA" id="ARBA00022618"/>
    </source>
</evidence>
<keyword evidence="8 10" id="KW-0472">Membrane</keyword>
<accession>A0A1F6APM7</accession>
<dbReference type="AlphaFoldDB" id="A0A1F6APM7"/>
<comment type="similarity">
    <text evidence="2 10">Belongs to the ABC-4 integral membrane protein family. FtsX subfamily.</text>
</comment>
<evidence type="ECO:0000256" key="4">
    <source>
        <dbReference type="ARBA" id="ARBA00022475"/>
    </source>
</evidence>
<sequence length="302" mass="34219">MASSFSFWQRTRRTPYQAIASVFMIFLTLFVMGVFLLLAFSSSTLLSYFETKPQLTIFFKDEKNKDSINKLIDKLRATGKVSSSTYISKEQALAIYKEQNKNDPLLLEMVTADILPSSLEISATSPKYMSELAELVKNEQGIDEVVFQKDVIETLITWTTTIRKVGLMFIIFLFLSTFLILLTTTGMKIALRKEEIAILKLVGATPWYIKKPFIFEGITYGVAGATMAGIAVVGLILYLQPFISAFLTGIPPLLLWRFDNIAIFIWPPNIYLFMLTIVILFILGFLIGFIGSIFAVSRYMKY</sequence>